<evidence type="ECO:0000313" key="4">
    <source>
        <dbReference type="EMBL" id="SFF94264.1"/>
    </source>
</evidence>
<keyword evidence="5" id="KW-1185">Reference proteome</keyword>
<dbReference type="SUPFAM" id="SSF52091">
    <property type="entry name" value="SpoIIaa-like"/>
    <property type="match status" value="1"/>
</dbReference>
<dbReference type="Gene3D" id="3.30.750.24">
    <property type="entry name" value="STAS domain"/>
    <property type="match status" value="1"/>
</dbReference>
<protein>
    <recommendedName>
        <fullName evidence="2">Anti-sigma factor antagonist</fullName>
    </recommendedName>
</protein>
<dbReference type="OrthoDB" id="9796601at2"/>
<dbReference type="PANTHER" id="PTHR33495">
    <property type="entry name" value="ANTI-SIGMA FACTOR ANTAGONIST TM_1081-RELATED-RELATED"/>
    <property type="match status" value="1"/>
</dbReference>
<dbReference type="Proteomes" id="UP000199337">
    <property type="component" value="Unassembled WGS sequence"/>
</dbReference>
<name>A0A1I2MRY0_9FIRM</name>
<dbReference type="CDD" id="cd07043">
    <property type="entry name" value="STAS_anti-anti-sigma_factors"/>
    <property type="match status" value="1"/>
</dbReference>
<proteinExistence type="inferred from homology"/>
<dbReference type="GO" id="GO:0043856">
    <property type="term" value="F:anti-sigma factor antagonist activity"/>
    <property type="evidence" value="ECO:0007669"/>
    <property type="project" value="InterPro"/>
</dbReference>
<evidence type="ECO:0000256" key="1">
    <source>
        <dbReference type="ARBA" id="ARBA00009013"/>
    </source>
</evidence>
<dbReference type="AlphaFoldDB" id="A0A1I2MRY0"/>
<dbReference type="InterPro" id="IPR036513">
    <property type="entry name" value="STAS_dom_sf"/>
</dbReference>
<dbReference type="InterPro" id="IPR002645">
    <property type="entry name" value="STAS_dom"/>
</dbReference>
<organism evidence="4 5">
    <name type="scientific">Desulfotruncus arcticus DSM 17038</name>
    <dbReference type="NCBI Taxonomy" id="1121424"/>
    <lineage>
        <taxon>Bacteria</taxon>
        <taxon>Bacillati</taxon>
        <taxon>Bacillota</taxon>
        <taxon>Clostridia</taxon>
        <taxon>Eubacteriales</taxon>
        <taxon>Desulfallaceae</taxon>
        <taxon>Desulfotruncus</taxon>
    </lineage>
</organism>
<evidence type="ECO:0000256" key="2">
    <source>
        <dbReference type="RuleBase" id="RU003749"/>
    </source>
</evidence>
<comment type="similarity">
    <text evidence="1 2">Belongs to the anti-sigma-factor antagonist family.</text>
</comment>
<dbReference type="PANTHER" id="PTHR33495:SF2">
    <property type="entry name" value="ANTI-SIGMA FACTOR ANTAGONIST TM_1081-RELATED"/>
    <property type="match status" value="1"/>
</dbReference>
<accession>A0A1I2MRY0</accession>
<dbReference type="PROSITE" id="PS50801">
    <property type="entry name" value="STAS"/>
    <property type="match status" value="1"/>
</dbReference>
<sequence length="112" mass="12065">MNYAIKKEKNCLLVAVFGEIDISITDSLREDVDRALDNYGSGQLVIDLSGVDFIDSSGLGVILGRYKKVAGKGGKVFLAGAKPQVKKVLELSGLLNLMEEYNTAAEVIDKIS</sequence>
<dbReference type="EMBL" id="FOOX01000001">
    <property type="protein sequence ID" value="SFF94264.1"/>
    <property type="molecule type" value="Genomic_DNA"/>
</dbReference>
<dbReference type="InterPro" id="IPR003658">
    <property type="entry name" value="Anti-sigma_ant"/>
</dbReference>
<evidence type="ECO:0000259" key="3">
    <source>
        <dbReference type="PROSITE" id="PS50801"/>
    </source>
</evidence>
<dbReference type="Pfam" id="PF01740">
    <property type="entry name" value="STAS"/>
    <property type="match status" value="1"/>
</dbReference>
<gene>
    <name evidence="4" type="ORF">SAMN05660649_00116</name>
</gene>
<dbReference type="NCBIfam" id="TIGR00377">
    <property type="entry name" value="ant_ant_sig"/>
    <property type="match status" value="1"/>
</dbReference>
<dbReference type="RefSeq" id="WP_092467664.1">
    <property type="nucleotide sequence ID" value="NZ_FOOX01000001.1"/>
</dbReference>
<dbReference type="STRING" id="341036.SAMN05660649_00116"/>
<evidence type="ECO:0000313" key="5">
    <source>
        <dbReference type="Proteomes" id="UP000199337"/>
    </source>
</evidence>
<reference evidence="5" key="1">
    <citation type="submission" date="2016-10" db="EMBL/GenBank/DDBJ databases">
        <authorList>
            <person name="Varghese N."/>
            <person name="Submissions S."/>
        </authorList>
    </citation>
    <scope>NUCLEOTIDE SEQUENCE [LARGE SCALE GENOMIC DNA]</scope>
    <source>
        <strain evidence="5">DSM 17038</strain>
    </source>
</reference>
<feature type="domain" description="STAS" evidence="3">
    <location>
        <begin position="1"/>
        <end position="112"/>
    </location>
</feature>